<keyword evidence="2" id="KW-1185">Reference proteome</keyword>
<reference evidence="1 2" key="1">
    <citation type="submission" date="2021-03" db="EMBL/GenBank/DDBJ databases">
        <title>Complete Genome of Pseudoalteromonas viridis Strain BBR56, a new biocontrol bacterial candidate.</title>
        <authorList>
            <person name="Handayani D.P."/>
            <person name="Isnansetyo A."/>
            <person name="Istiqomah I."/>
            <person name="Jumina J."/>
        </authorList>
    </citation>
    <scope>NUCLEOTIDE SEQUENCE [LARGE SCALE GENOMIC DNA]</scope>
    <source>
        <strain evidence="1 2">BBR56</strain>
    </source>
</reference>
<gene>
    <name evidence="1" type="ORF">J5X90_10615</name>
</gene>
<name>A0ABX7V0Q2_9GAMM</name>
<dbReference type="Proteomes" id="UP000665025">
    <property type="component" value="Chromosome 1"/>
</dbReference>
<sequence>MLLKLSKKTVKNLNTTSAKLNLQQTPQVAGGTNLDTLMCLKTMQCPQTWQCA</sequence>
<proteinExistence type="predicted"/>
<dbReference type="EMBL" id="CP072425">
    <property type="protein sequence ID" value="QTL34030.1"/>
    <property type="molecule type" value="Genomic_DNA"/>
</dbReference>
<evidence type="ECO:0000313" key="2">
    <source>
        <dbReference type="Proteomes" id="UP000665025"/>
    </source>
</evidence>
<organism evidence="1 2">
    <name type="scientific">Pseudoalteromonas viridis</name>
    <dbReference type="NCBI Taxonomy" id="339617"/>
    <lineage>
        <taxon>Bacteria</taxon>
        <taxon>Pseudomonadati</taxon>
        <taxon>Pseudomonadota</taxon>
        <taxon>Gammaproteobacteria</taxon>
        <taxon>Alteromonadales</taxon>
        <taxon>Pseudoalteromonadaceae</taxon>
        <taxon>Pseudoalteromonas</taxon>
    </lineage>
</organism>
<evidence type="ECO:0000313" key="1">
    <source>
        <dbReference type="EMBL" id="QTL34030.1"/>
    </source>
</evidence>
<protein>
    <submittedName>
        <fullName evidence="1">Uncharacterized protein</fullName>
    </submittedName>
</protein>
<dbReference type="RefSeq" id="WP_209051220.1">
    <property type="nucleotide sequence ID" value="NZ_CP072425.1"/>
</dbReference>
<accession>A0ABX7V0Q2</accession>